<organism evidence="7 8">
    <name type="scientific">Somion occarium</name>
    <dbReference type="NCBI Taxonomy" id="3059160"/>
    <lineage>
        <taxon>Eukaryota</taxon>
        <taxon>Fungi</taxon>
        <taxon>Dikarya</taxon>
        <taxon>Basidiomycota</taxon>
        <taxon>Agaricomycotina</taxon>
        <taxon>Agaricomycetes</taxon>
        <taxon>Polyporales</taxon>
        <taxon>Cerrenaceae</taxon>
        <taxon>Somion</taxon>
    </lineage>
</organism>
<protein>
    <recommendedName>
        <fullName evidence="9">Auxin efflux carrier</fullName>
    </recommendedName>
</protein>
<dbReference type="InterPro" id="IPR004776">
    <property type="entry name" value="Mem_transp_PIN-like"/>
</dbReference>
<dbReference type="InterPro" id="IPR040254">
    <property type="entry name" value="Ecm3-like"/>
</dbReference>
<evidence type="ECO:0000313" key="8">
    <source>
        <dbReference type="Proteomes" id="UP001497453"/>
    </source>
</evidence>
<dbReference type="Pfam" id="PF03547">
    <property type="entry name" value="Mem_trans"/>
    <property type="match status" value="1"/>
</dbReference>
<evidence type="ECO:0000256" key="5">
    <source>
        <dbReference type="SAM" id="MobiDB-lite"/>
    </source>
</evidence>
<feature type="transmembrane region" description="Helical" evidence="6">
    <location>
        <begin position="70"/>
        <end position="90"/>
    </location>
</feature>
<feature type="transmembrane region" description="Helical" evidence="6">
    <location>
        <begin position="462"/>
        <end position="487"/>
    </location>
</feature>
<feature type="transmembrane region" description="Helical" evidence="6">
    <location>
        <begin position="102"/>
        <end position="118"/>
    </location>
</feature>
<feature type="transmembrane region" description="Helical" evidence="6">
    <location>
        <begin position="6"/>
        <end position="29"/>
    </location>
</feature>
<dbReference type="EMBL" id="OZ037945">
    <property type="protein sequence ID" value="CAL1699953.1"/>
    <property type="molecule type" value="Genomic_DNA"/>
</dbReference>
<evidence type="ECO:0000256" key="2">
    <source>
        <dbReference type="ARBA" id="ARBA00022692"/>
    </source>
</evidence>
<accession>A0ABP1CYZ4</accession>
<keyword evidence="2 6" id="KW-0812">Transmembrane</keyword>
<gene>
    <name evidence="7" type="ORF">GFSPODELE1_LOCUS2931</name>
</gene>
<keyword evidence="4 6" id="KW-0472">Membrane</keyword>
<feature type="transmembrane region" description="Helical" evidence="6">
    <location>
        <begin position="41"/>
        <end position="64"/>
    </location>
</feature>
<keyword evidence="8" id="KW-1185">Reference proteome</keyword>
<reference evidence="8" key="1">
    <citation type="submission" date="2024-04" db="EMBL/GenBank/DDBJ databases">
        <authorList>
            <person name="Shaw F."/>
            <person name="Minotto A."/>
        </authorList>
    </citation>
    <scope>NUCLEOTIDE SEQUENCE [LARGE SCALE GENOMIC DNA]</scope>
</reference>
<comment type="subcellular location">
    <subcellularLocation>
        <location evidence="1">Membrane</location>
        <topology evidence="1">Multi-pass membrane protein</topology>
    </subcellularLocation>
</comment>
<keyword evidence="3 6" id="KW-1133">Transmembrane helix</keyword>
<dbReference type="PANTHER" id="PTHR31274">
    <property type="entry name" value="PROTEIN ECM3"/>
    <property type="match status" value="1"/>
</dbReference>
<evidence type="ECO:0000313" key="7">
    <source>
        <dbReference type="EMBL" id="CAL1699953.1"/>
    </source>
</evidence>
<evidence type="ECO:0000256" key="1">
    <source>
        <dbReference type="ARBA" id="ARBA00004141"/>
    </source>
</evidence>
<feature type="region of interest" description="Disordered" evidence="5">
    <location>
        <begin position="222"/>
        <end position="250"/>
    </location>
</feature>
<feature type="transmembrane region" description="Helical" evidence="6">
    <location>
        <begin position="308"/>
        <end position="328"/>
    </location>
</feature>
<dbReference type="Proteomes" id="UP001497453">
    <property type="component" value="Chromosome 2"/>
</dbReference>
<feature type="transmembrane region" description="Helical" evidence="6">
    <location>
        <begin position="361"/>
        <end position="381"/>
    </location>
</feature>
<evidence type="ECO:0008006" key="9">
    <source>
        <dbReference type="Google" id="ProtNLM"/>
    </source>
</evidence>
<name>A0ABP1CYZ4_9APHY</name>
<feature type="transmembrane region" description="Helical" evidence="6">
    <location>
        <begin position="138"/>
        <end position="158"/>
    </location>
</feature>
<evidence type="ECO:0000256" key="6">
    <source>
        <dbReference type="SAM" id="Phobius"/>
    </source>
</evidence>
<feature type="transmembrane region" description="Helical" evidence="6">
    <location>
        <begin position="393"/>
        <end position="418"/>
    </location>
</feature>
<evidence type="ECO:0000256" key="4">
    <source>
        <dbReference type="ARBA" id="ARBA00023136"/>
    </source>
</evidence>
<sequence length="488" mass="52262">MASAGFLIYSGVMPLLKTLLSIIVGYVLARMELFPRASSKGASQLTMNVALPLLIFSNIVPAFTPQNVSAIGPMFLIAFIYQGFGFFFGILIREIFYVPRNFWQGIIIVTGLSNWGNLPNAIVLSVTAQAPFDPSTDPALGVSFVAIFTVAYHITFFVGGAAHSLSWDYLPGIPQGEAAELHVPWKQKPLGSLFARYILKENAFPPPSLSKSPMEVEAALDETNEGKGLEDSPSGSTIHLGSDEEGHQLTRQTTRVSIVSTGPYPVLPTPSQSSTPQATSVLSENDQRNKFSFIPPVVRRVIRHLSTIVTPVTVSLAISLPIALIQPLKALFVDISSLGGPNLKGPDGRPPLAFITDTADFIGSMTVPLALILLGASFARLSVPRPFSRLPILAMLAVTFAKMLVLPVIGVFVVQAMIKGGLINHNSRVEKFVAMLLSGSPSAVNQLIVASLYSPDGNVDTLAAFLLVQYVLMFISSSALTAVSLLLS</sequence>
<evidence type="ECO:0000256" key="3">
    <source>
        <dbReference type="ARBA" id="ARBA00022989"/>
    </source>
</evidence>
<proteinExistence type="predicted"/>
<dbReference type="PANTHER" id="PTHR31274:SF1">
    <property type="entry name" value="AGL149CP"/>
    <property type="match status" value="1"/>
</dbReference>